<evidence type="ECO:0000256" key="1">
    <source>
        <dbReference type="SAM" id="MobiDB-lite"/>
    </source>
</evidence>
<evidence type="ECO:0000313" key="3">
    <source>
        <dbReference type="Proteomes" id="UP001050975"/>
    </source>
</evidence>
<organism evidence="2 3">
    <name type="scientific">Microseira wollei NIES-4236</name>
    <dbReference type="NCBI Taxonomy" id="2530354"/>
    <lineage>
        <taxon>Bacteria</taxon>
        <taxon>Bacillati</taxon>
        <taxon>Cyanobacteriota</taxon>
        <taxon>Cyanophyceae</taxon>
        <taxon>Oscillatoriophycideae</taxon>
        <taxon>Aerosakkonematales</taxon>
        <taxon>Aerosakkonemataceae</taxon>
        <taxon>Microseira</taxon>
    </lineage>
</organism>
<gene>
    <name evidence="2" type="ORF">MiSe_77940</name>
</gene>
<dbReference type="Proteomes" id="UP001050975">
    <property type="component" value="Unassembled WGS sequence"/>
</dbReference>
<evidence type="ECO:0008006" key="4">
    <source>
        <dbReference type="Google" id="ProtNLM"/>
    </source>
</evidence>
<comment type="caution">
    <text evidence="2">The sequence shown here is derived from an EMBL/GenBank/DDBJ whole genome shotgun (WGS) entry which is preliminary data.</text>
</comment>
<sequence>MLSARVVPDTRKQKNRPRYVLTHKLRESTLAYRPIRLLGEELRISYNKIPSQLSGIELPRHWVRQRQVMRGEPLGNQPMLIPETAKLPSIPRTDTSLLRR</sequence>
<protein>
    <recommendedName>
        <fullName evidence="4">Transposase</fullName>
    </recommendedName>
</protein>
<accession>A0AAV3XQD2</accession>
<feature type="region of interest" description="Disordered" evidence="1">
    <location>
        <begin position="73"/>
        <end position="100"/>
    </location>
</feature>
<dbReference type="EMBL" id="BLAY01000191">
    <property type="protein sequence ID" value="GET42974.1"/>
    <property type="molecule type" value="Genomic_DNA"/>
</dbReference>
<name>A0AAV3XQD2_9CYAN</name>
<proteinExistence type="predicted"/>
<evidence type="ECO:0000313" key="2">
    <source>
        <dbReference type="EMBL" id="GET42974.1"/>
    </source>
</evidence>
<keyword evidence="3" id="KW-1185">Reference proteome</keyword>
<reference evidence="2" key="1">
    <citation type="submission" date="2019-10" db="EMBL/GenBank/DDBJ databases">
        <title>Draft genome sequece of Microseira wollei NIES-4236.</title>
        <authorList>
            <person name="Yamaguchi H."/>
            <person name="Suzuki S."/>
            <person name="Kawachi M."/>
        </authorList>
    </citation>
    <scope>NUCLEOTIDE SEQUENCE</scope>
    <source>
        <strain evidence="2">NIES-4236</strain>
    </source>
</reference>
<dbReference type="AlphaFoldDB" id="A0AAV3XQD2"/>